<keyword evidence="2" id="KW-0472">Membrane</keyword>
<sequence>MKRNHRCRPFPLRRQPLPQQTPPILAQLSPPMTIPPLKNVAADAVRCLSQTTSVSPSPFAIRAAVVYTRTIHAITALINKAKTVGAKTYSTRRLNMRFPHAKRPCTLSKEKKAAIWTLSSVTKLNTKPSSADSNHSLLHPLRPPPCAHRRFIITPLHRAQSVQSSRARRVHYIFCVYTSPAFYSSFCFSSFFFLLFPLLSLVRI</sequence>
<proteinExistence type="predicted"/>
<protein>
    <submittedName>
        <fullName evidence="3">Uncharacterized protein</fullName>
    </submittedName>
</protein>
<name>A0A1X2HM38_SYNRA</name>
<comment type="caution">
    <text evidence="3">The sequence shown here is derived from an EMBL/GenBank/DDBJ whole genome shotgun (WGS) entry which is preliminary data.</text>
</comment>
<feature type="transmembrane region" description="Helical" evidence="2">
    <location>
        <begin position="181"/>
        <end position="202"/>
    </location>
</feature>
<organism evidence="3 4">
    <name type="scientific">Syncephalastrum racemosum</name>
    <name type="common">Filamentous fungus</name>
    <dbReference type="NCBI Taxonomy" id="13706"/>
    <lineage>
        <taxon>Eukaryota</taxon>
        <taxon>Fungi</taxon>
        <taxon>Fungi incertae sedis</taxon>
        <taxon>Mucoromycota</taxon>
        <taxon>Mucoromycotina</taxon>
        <taxon>Mucoromycetes</taxon>
        <taxon>Mucorales</taxon>
        <taxon>Syncephalastraceae</taxon>
        <taxon>Syncephalastrum</taxon>
    </lineage>
</organism>
<keyword evidence="2" id="KW-1133">Transmembrane helix</keyword>
<reference evidence="3 4" key="1">
    <citation type="submission" date="2016-07" db="EMBL/GenBank/DDBJ databases">
        <title>Pervasive Adenine N6-methylation of Active Genes in Fungi.</title>
        <authorList>
            <consortium name="DOE Joint Genome Institute"/>
            <person name="Mondo S.J."/>
            <person name="Dannebaum R.O."/>
            <person name="Kuo R.C."/>
            <person name="Labutti K."/>
            <person name="Haridas S."/>
            <person name="Kuo A."/>
            <person name="Salamov A."/>
            <person name="Ahrendt S.R."/>
            <person name="Lipzen A."/>
            <person name="Sullivan W."/>
            <person name="Andreopoulos W.B."/>
            <person name="Clum A."/>
            <person name="Lindquist E."/>
            <person name="Daum C."/>
            <person name="Ramamoorthy G.K."/>
            <person name="Gryganskyi A."/>
            <person name="Culley D."/>
            <person name="Magnuson J.K."/>
            <person name="James T.Y."/>
            <person name="O'Malley M.A."/>
            <person name="Stajich J.E."/>
            <person name="Spatafora J.W."/>
            <person name="Visel A."/>
            <person name="Grigoriev I.V."/>
        </authorList>
    </citation>
    <scope>NUCLEOTIDE SEQUENCE [LARGE SCALE GENOMIC DNA]</scope>
    <source>
        <strain evidence="3 4">NRRL 2496</strain>
    </source>
</reference>
<feature type="region of interest" description="Disordered" evidence="1">
    <location>
        <begin position="1"/>
        <end position="21"/>
    </location>
</feature>
<evidence type="ECO:0000313" key="4">
    <source>
        <dbReference type="Proteomes" id="UP000242180"/>
    </source>
</evidence>
<keyword evidence="2" id="KW-0812">Transmembrane</keyword>
<dbReference type="InParanoid" id="A0A1X2HM38"/>
<keyword evidence="4" id="KW-1185">Reference proteome</keyword>
<dbReference type="EMBL" id="MCGN01000002">
    <property type="protein sequence ID" value="ORZ00421.1"/>
    <property type="molecule type" value="Genomic_DNA"/>
</dbReference>
<dbReference type="AlphaFoldDB" id="A0A1X2HM38"/>
<feature type="compositionally biased region" description="Low complexity" evidence="1">
    <location>
        <begin position="9"/>
        <end position="21"/>
    </location>
</feature>
<evidence type="ECO:0000256" key="2">
    <source>
        <dbReference type="SAM" id="Phobius"/>
    </source>
</evidence>
<accession>A0A1X2HM38</accession>
<gene>
    <name evidence="3" type="ORF">BCR43DRAFT_485197</name>
</gene>
<evidence type="ECO:0000313" key="3">
    <source>
        <dbReference type="EMBL" id="ORZ00421.1"/>
    </source>
</evidence>
<dbReference type="Proteomes" id="UP000242180">
    <property type="component" value="Unassembled WGS sequence"/>
</dbReference>
<evidence type="ECO:0000256" key="1">
    <source>
        <dbReference type="SAM" id="MobiDB-lite"/>
    </source>
</evidence>